<proteinExistence type="predicted"/>
<protein>
    <submittedName>
        <fullName evidence="1">Uncharacterized protein</fullName>
    </submittedName>
</protein>
<dbReference type="RefSeq" id="WP_127802045.1">
    <property type="nucleotide sequence ID" value="NZ_SACY01000001.1"/>
</dbReference>
<dbReference type="AlphaFoldDB" id="A0A437PW83"/>
<dbReference type="Proteomes" id="UP000282832">
    <property type="component" value="Unassembled WGS sequence"/>
</dbReference>
<keyword evidence="2" id="KW-1185">Reference proteome</keyword>
<reference evidence="1 2" key="1">
    <citation type="submission" date="2019-01" db="EMBL/GenBank/DDBJ databases">
        <authorList>
            <person name="Chen W.-M."/>
        </authorList>
    </citation>
    <scope>NUCLEOTIDE SEQUENCE [LARGE SCALE GENOMIC DNA]</scope>
    <source>
        <strain evidence="1 2">FSY-15</strain>
    </source>
</reference>
<evidence type="ECO:0000313" key="1">
    <source>
        <dbReference type="EMBL" id="RVU26492.1"/>
    </source>
</evidence>
<dbReference type="OrthoDB" id="926075at2"/>
<name>A0A437PW83_9BACT</name>
<evidence type="ECO:0000313" key="2">
    <source>
        <dbReference type="Proteomes" id="UP000282832"/>
    </source>
</evidence>
<sequence length="149" mass="16803">MDLKSELAEYDCKFYAIRNASDSVLMATRTNIVVGDSYIVNGQSNSYAGFEFPDSYKGKFSRSFGRFYSDYFNYDKYLESDTLWSLANVKSPVGQFAGELMRLIIENEKVPVCIINGGSGGSNMDYNLIRNPSNPIDFNLSSGRLLYRV</sequence>
<dbReference type="EMBL" id="SACY01000001">
    <property type="protein sequence ID" value="RVU26492.1"/>
    <property type="molecule type" value="Genomic_DNA"/>
</dbReference>
<gene>
    <name evidence="1" type="ORF">EOJ36_00405</name>
</gene>
<comment type="caution">
    <text evidence="1">The sequence shown here is derived from an EMBL/GenBank/DDBJ whole genome shotgun (WGS) entry which is preliminary data.</text>
</comment>
<organism evidence="1 2">
    <name type="scientific">Sandaracinomonas limnophila</name>
    <dbReference type="NCBI Taxonomy" id="1862386"/>
    <lineage>
        <taxon>Bacteria</taxon>
        <taxon>Pseudomonadati</taxon>
        <taxon>Bacteroidota</taxon>
        <taxon>Cytophagia</taxon>
        <taxon>Cytophagales</taxon>
        <taxon>Flectobacillaceae</taxon>
        <taxon>Sandaracinomonas</taxon>
    </lineage>
</organism>
<accession>A0A437PW83</accession>